<dbReference type="InterPro" id="IPR032675">
    <property type="entry name" value="LRR_dom_sf"/>
</dbReference>
<keyword evidence="6" id="KW-1185">Reference proteome</keyword>
<dbReference type="PANTHER" id="PTHR14224:SF27">
    <property type="entry name" value="LEUCINE-RICH REPEAT-CONTAINING PROTEIN 14B"/>
    <property type="match status" value="1"/>
</dbReference>
<evidence type="ECO:0000256" key="3">
    <source>
        <dbReference type="ARBA" id="ARBA00022737"/>
    </source>
</evidence>
<dbReference type="Ensembl" id="ENSSPUT00000018007.1">
    <property type="protein sequence ID" value="ENSSPUP00000016905.1"/>
    <property type="gene ID" value="ENSSPUG00000013073.1"/>
</dbReference>
<reference evidence="5" key="1">
    <citation type="submission" date="2025-08" db="UniProtKB">
        <authorList>
            <consortium name="Ensembl"/>
        </authorList>
    </citation>
    <scope>IDENTIFICATION</scope>
</reference>
<evidence type="ECO:0000256" key="2">
    <source>
        <dbReference type="ARBA" id="ARBA00022614"/>
    </source>
</evidence>
<evidence type="ECO:0000256" key="1">
    <source>
        <dbReference type="ARBA" id="ARBA00009552"/>
    </source>
</evidence>
<evidence type="ECO:0000313" key="6">
    <source>
        <dbReference type="Proteomes" id="UP000694392"/>
    </source>
</evidence>
<dbReference type="PANTHER" id="PTHR14224">
    <property type="entry name" value="SIMILAR TO PREFERENTIALLY EXPRESSED ANTIGEN IN MELANOMA-LIKE 3"/>
    <property type="match status" value="1"/>
</dbReference>
<dbReference type="OMA" id="KACYLHE"/>
<dbReference type="SUPFAM" id="SSF52047">
    <property type="entry name" value="RNI-like"/>
    <property type="match status" value="1"/>
</dbReference>
<comment type="similarity">
    <text evidence="1">Belongs to the PRAME family. LRRC14 subfamily.</text>
</comment>
<dbReference type="Gene3D" id="3.80.10.10">
    <property type="entry name" value="Ribonuclease Inhibitor"/>
    <property type="match status" value="1"/>
</dbReference>
<keyword evidence="3" id="KW-0677">Repeat</keyword>
<proteinExistence type="inferred from homology"/>
<evidence type="ECO:0000313" key="5">
    <source>
        <dbReference type="Ensembl" id="ENSSPUP00000016905.1"/>
    </source>
</evidence>
<dbReference type="GeneTree" id="ENSGT01030000234531"/>
<gene>
    <name evidence="5" type="primary">LRRC14B</name>
</gene>
<accession>A0A8D0HBH7</accession>
<dbReference type="Proteomes" id="UP000694392">
    <property type="component" value="Unplaced"/>
</dbReference>
<name>A0A8D0HBH7_SPHPU</name>
<dbReference type="AlphaFoldDB" id="A0A8D0HBH7"/>
<evidence type="ECO:0000256" key="4">
    <source>
        <dbReference type="ARBA" id="ARBA00067566"/>
    </source>
</evidence>
<dbReference type="GO" id="GO:0005737">
    <property type="term" value="C:cytoplasm"/>
    <property type="evidence" value="ECO:0007669"/>
    <property type="project" value="TreeGrafter"/>
</dbReference>
<dbReference type="InterPro" id="IPR050694">
    <property type="entry name" value="LRRC14/PRAME"/>
</dbReference>
<sequence>MKSLRFVSAEALVADAQVFRKSLSSITHNLFPPLFKAGYLLEQGEVIHDLVENWPLPDLDIGKLLGKTVDHPEDLSSRACSICLEGCLTGLKDYVLNCSSPYAKRLKTVDLTGIKDVEVQLCKCKKTMGRWARTELLSKLCFDLLVDLQQLSFNPCVFNTAIDVLIDLFVTERNYELVVQALLVRKHCPLKMRCVAFRADSLALRKLFYIIKLTEPSSLLKLEVVHNIRLEMEHLQVLLNNVHFPLLSSLTLPARTFNVRRSFTAEDEAVLTNIGEKLSQMTQLSELSLAFSTLTGRIRKLLSPLKSPLKVLDVSNCSLNHADMAYLANSLHSKHLKALDISRHSVTDLYPSTFFKLLNHASHTLKTLVLEECDIQDVHVNMLLLGLIPCRKLEELKLLGNPLSSQALKCLFNVFTDLPVLKYIEFPIPRDCYPNDISYPIDEADLSKFDHQKYERVAEELNIILLQAKREDIKASTPLFGGYDAAIHETGNELGTYLLKSFRDALENFSTALQEIN</sequence>
<dbReference type="FunFam" id="3.80.10.10:FF:000313">
    <property type="entry name" value="Leucine rich repeat containing 14B"/>
    <property type="match status" value="1"/>
</dbReference>
<organism evidence="5 6">
    <name type="scientific">Sphenodon punctatus</name>
    <name type="common">Tuatara</name>
    <name type="synonym">Hatteria punctata</name>
    <dbReference type="NCBI Taxonomy" id="8508"/>
    <lineage>
        <taxon>Eukaryota</taxon>
        <taxon>Metazoa</taxon>
        <taxon>Chordata</taxon>
        <taxon>Craniata</taxon>
        <taxon>Vertebrata</taxon>
        <taxon>Euteleostomi</taxon>
        <taxon>Lepidosauria</taxon>
        <taxon>Sphenodontia</taxon>
        <taxon>Sphenodontidae</taxon>
        <taxon>Sphenodon</taxon>
    </lineage>
</organism>
<reference evidence="5" key="2">
    <citation type="submission" date="2025-09" db="UniProtKB">
        <authorList>
            <consortium name="Ensembl"/>
        </authorList>
    </citation>
    <scope>IDENTIFICATION</scope>
</reference>
<protein>
    <recommendedName>
        <fullName evidence="4">Leucine-rich repeat-containing protein 14B</fullName>
    </recommendedName>
</protein>
<keyword evidence="2" id="KW-0433">Leucine-rich repeat</keyword>